<name>A0AA38P3W0_9AGAR</name>
<feature type="transmembrane region" description="Helical" evidence="1">
    <location>
        <begin position="54"/>
        <end position="72"/>
    </location>
</feature>
<evidence type="ECO:0000313" key="3">
    <source>
        <dbReference type="Proteomes" id="UP001163846"/>
    </source>
</evidence>
<sequence length="112" mass="12280">MAVELCQITIPCPVEFQKAFLKLPNLISISYATTVVVLKYLASETTMNTYSSHFFFAVMGQVIYAVHVFPKLSGMMLMIPPVRVVCALEFGILIALPSPLVSCSGQYIPAFA</sequence>
<feature type="transmembrane region" description="Helical" evidence="1">
    <location>
        <begin position="84"/>
        <end position="108"/>
    </location>
</feature>
<evidence type="ECO:0000256" key="1">
    <source>
        <dbReference type="SAM" id="Phobius"/>
    </source>
</evidence>
<organism evidence="2 3">
    <name type="scientific">Lentinula raphanica</name>
    <dbReference type="NCBI Taxonomy" id="153919"/>
    <lineage>
        <taxon>Eukaryota</taxon>
        <taxon>Fungi</taxon>
        <taxon>Dikarya</taxon>
        <taxon>Basidiomycota</taxon>
        <taxon>Agaricomycotina</taxon>
        <taxon>Agaricomycetes</taxon>
        <taxon>Agaricomycetidae</taxon>
        <taxon>Agaricales</taxon>
        <taxon>Marasmiineae</taxon>
        <taxon>Omphalotaceae</taxon>
        <taxon>Lentinula</taxon>
    </lineage>
</organism>
<dbReference type="AlphaFoldDB" id="A0AA38P3W0"/>
<dbReference type="EMBL" id="MU806373">
    <property type="protein sequence ID" value="KAJ3835833.1"/>
    <property type="molecule type" value="Genomic_DNA"/>
</dbReference>
<reference evidence="2" key="1">
    <citation type="submission" date="2022-08" db="EMBL/GenBank/DDBJ databases">
        <authorList>
            <consortium name="DOE Joint Genome Institute"/>
            <person name="Min B."/>
            <person name="Riley R."/>
            <person name="Sierra-Patev S."/>
            <person name="Naranjo-Ortiz M."/>
            <person name="Looney B."/>
            <person name="Konkel Z."/>
            <person name="Slot J.C."/>
            <person name="Sakamoto Y."/>
            <person name="Steenwyk J.L."/>
            <person name="Rokas A."/>
            <person name="Carro J."/>
            <person name="Camarero S."/>
            <person name="Ferreira P."/>
            <person name="Molpeceres G."/>
            <person name="Ruiz-Duenas F.J."/>
            <person name="Serrano A."/>
            <person name="Henrissat B."/>
            <person name="Drula E."/>
            <person name="Hughes K.W."/>
            <person name="Mata J.L."/>
            <person name="Ishikawa N.K."/>
            <person name="Vargas-Isla R."/>
            <person name="Ushijima S."/>
            <person name="Smith C.A."/>
            <person name="Ahrendt S."/>
            <person name="Andreopoulos W."/>
            <person name="He G."/>
            <person name="Labutti K."/>
            <person name="Lipzen A."/>
            <person name="Ng V."/>
            <person name="Sandor L."/>
            <person name="Barry K."/>
            <person name="Martinez A.T."/>
            <person name="Xiao Y."/>
            <person name="Gibbons J.G."/>
            <person name="Terashima K."/>
            <person name="Hibbett D.S."/>
            <person name="Grigoriev I.V."/>
        </authorList>
    </citation>
    <scope>NUCLEOTIDE SEQUENCE</scope>
    <source>
        <strain evidence="2">TFB9207</strain>
    </source>
</reference>
<gene>
    <name evidence="2" type="ORF">F5878DRAFT_711830</name>
</gene>
<evidence type="ECO:0000313" key="2">
    <source>
        <dbReference type="EMBL" id="KAJ3835833.1"/>
    </source>
</evidence>
<dbReference type="Proteomes" id="UP001163846">
    <property type="component" value="Unassembled WGS sequence"/>
</dbReference>
<accession>A0AA38P3W0</accession>
<proteinExistence type="predicted"/>
<protein>
    <submittedName>
        <fullName evidence="2">Uncharacterized protein</fullName>
    </submittedName>
</protein>
<comment type="caution">
    <text evidence="2">The sequence shown here is derived from an EMBL/GenBank/DDBJ whole genome shotgun (WGS) entry which is preliminary data.</text>
</comment>
<keyword evidence="1" id="KW-0472">Membrane</keyword>
<keyword evidence="1" id="KW-0812">Transmembrane</keyword>
<keyword evidence="1" id="KW-1133">Transmembrane helix</keyword>
<keyword evidence="3" id="KW-1185">Reference proteome</keyword>